<accession>A0A1R0H4Y6</accession>
<evidence type="ECO:0000313" key="2">
    <source>
        <dbReference type="EMBL" id="OLY84235.1"/>
    </source>
</evidence>
<dbReference type="EMBL" id="LSSL01000568">
    <property type="protein sequence ID" value="OLY84235.1"/>
    <property type="molecule type" value="Genomic_DNA"/>
</dbReference>
<dbReference type="Proteomes" id="UP000187455">
    <property type="component" value="Unassembled WGS sequence"/>
</dbReference>
<proteinExistence type="predicted"/>
<gene>
    <name evidence="2" type="ORF">AYI68_g1604</name>
</gene>
<protein>
    <submittedName>
        <fullName evidence="2">Uncharacterized protein</fullName>
    </submittedName>
</protein>
<sequence>MKIVLLHFTLSLVSGYFVNVNEDPKSYLCHQAPAYHLNSIHSQDALYSRISTDPKITEGIQNVQGRVINSVKPPIGCDLKKTSGRSIEIKPDSSKKISLISLQNENKEPPERMKGLKYDKKACAPEEKVQYRPEINEFFFDFYQNIEMILGEVENMEYFLATLLCYKVFANKIIIKGDPNTVYASLGNYIKEMVANSDQLQTDNRFEAGN</sequence>
<comment type="caution">
    <text evidence="2">The sequence shown here is derived from an EMBL/GenBank/DDBJ whole genome shotgun (WGS) entry which is preliminary data.</text>
</comment>
<name>A0A1R0H4Y6_9FUNG</name>
<evidence type="ECO:0000256" key="1">
    <source>
        <dbReference type="SAM" id="SignalP"/>
    </source>
</evidence>
<evidence type="ECO:0000313" key="3">
    <source>
        <dbReference type="Proteomes" id="UP000187455"/>
    </source>
</evidence>
<feature type="signal peptide" evidence="1">
    <location>
        <begin position="1"/>
        <end position="15"/>
    </location>
</feature>
<organism evidence="2 3">
    <name type="scientific">Smittium mucronatum</name>
    <dbReference type="NCBI Taxonomy" id="133383"/>
    <lineage>
        <taxon>Eukaryota</taxon>
        <taxon>Fungi</taxon>
        <taxon>Fungi incertae sedis</taxon>
        <taxon>Zoopagomycota</taxon>
        <taxon>Kickxellomycotina</taxon>
        <taxon>Harpellomycetes</taxon>
        <taxon>Harpellales</taxon>
        <taxon>Legeriomycetaceae</taxon>
        <taxon>Smittium</taxon>
    </lineage>
</organism>
<feature type="chain" id="PRO_5012073703" evidence="1">
    <location>
        <begin position="16"/>
        <end position="210"/>
    </location>
</feature>
<keyword evidence="3" id="KW-1185">Reference proteome</keyword>
<reference evidence="2 3" key="1">
    <citation type="journal article" date="2016" name="Mol. Biol. Evol.">
        <title>Genome-Wide Survey of Gut Fungi (Harpellales) Reveals the First Horizontally Transferred Ubiquitin Gene from a Mosquito Host.</title>
        <authorList>
            <person name="Wang Y."/>
            <person name="White M.M."/>
            <person name="Kvist S."/>
            <person name="Moncalvo J.M."/>
        </authorList>
    </citation>
    <scope>NUCLEOTIDE SEQUENCE [LARGE SCALE GENOMIC DNA]</scope>
    <source>
        <strain evidence="2 3">ALG-7-W6</strain>
    </source>
</reference>
<keyword evidence="1" id="KW-0732">Signal</keyword>
<dbReference type="AlphaFoldDB" id="A0A1R0H4Y6"/>